<keyword evidence="1 3" id="KW-0238">DNA-binding</keyword>
<evidence type="ECO:0000259" key="2">
    <source>
        <dbReference type="PROSITE" id="PS50943"/>
    </source>
</evidence>
<name>A0A285IZF9_9GAMM</name>
<dbReference type="CDD" id="cd00093">
    <property type="entry name" value="HTH_XRE"/>
    <property type="match status" value="1"/>
</dbReference>
<dbReference type="PROSITE" id="PS50943">
    <property type="entry name" value="HTH_CROC1"/>
    <property type="match status" value="1"/>
</dbReference>
<accession>A0A285IZF9</accession>
<dbReference type="EMBL" id="OBEB01000004">
    <property type="protein sequence ID" value="SNY53348.1"/>
    <property type="molecule type" value="Genomic_DNA"/>
</dbReference>
<sequence length="117" mass="13586">MNSIEKPSLSIRVGRLIAEHRKSEGLTQAKLSEMMQVEKETLSRIETGKISPSLDRIEQIASLLHRPVYDFFLEPTENDLEHSILEMFQNMNVEQKKYVYIIIRELTKLTSYSSVKS</sequence>
<dbReference type="GO" id="GO:0003700">
    <property type="term" value="F:DNA-binding transcription factor activity"/>
    <property type="evidence" value="ECO:0007669"/>
    <property type="project" value="TreeGrafter"/>
</dbReference>
<dbReference type="SMART" id="SM00530">
    <property type="entry name" value="HTH_XRE"/>
    <property type="match status" value="1"/>
</dbReference>
<gene>
    <name evidence="3" type="ORF">SAMN06297280_2375</name>
</gene>
<dbReference type="GO" id="GO:0005829">
    <property type="term" value="C:cytosol"/>
    <property type="evidence" value="ECO:0007669"/>
    <property type="project" value="TreeGrafter"/>
</dbReference>
<dbReference type="InterPro" id="IPR001387">
    <property type="entry name" value="Cro/C1-type_HTH"/>
</dbReference>
<evidence type="ECO:0000256" key="1">
    <source>
        <dbReference type="ARBA" id="ARBA00023125"/>
    </source>
</evidence>
<dbReference type="GO" id="GO:0003677">
    <property type="term" value="F:DNA binding"/>
    <property type="evidence" value="ECO:0007669"/>
    <property type="project" value="UniProtKB-KW"/>
</dbReference>
<evidence type="ECO:0000313" key="4">
    <source>
        <dbReference type="Proteomes" id="UP000219353"/>
    </source>
</evidence>
<organism evidence="3 4">
    <name type="scientific">Arsukibacterium tuosuense</name>
    <dbReference type="NCBI Taxonomy" id="1323745"/>
    <lineage>
        <taxon>Bacteria</taxon>
        <taxon>Pseudomonadati</taxon>
        <taxon>Pseudomonadota</taxon>
        <taxon>Gammaproteobacteria</taxon>
        <taxon>Chromatiales</taxon>
        <taxon>Chromatiaceae</taxon>
        <taxon>Arsukibacterium</taxon>
    </lineage>
</organism>
<dbReference type="InterPro" id="IPR050807">
    <property type="entry name" value="TransReg_Diox_bact_type"/>
</dbReference>
<reference evidence="4" key="1">
    <citation type="submission" date="2017-09" db="EMBL/GenBank/DDBJ databases">
        <authorList>
            <person name="Varghese N."/>
            <person name="Submissions S."/>
        </authorList>
    </citation>
    <scope>NUCLEOTIDE SEQUENCE [LARGE SCALE GENOMIC DNA]</scope>
    <source>
        <strain evidence="4">CGMCC 1.12461</strain>
    </source>
</reference>
<dbReference type="AlphaFoldDB" id="A0A285IZF9"/>
<protein>
    <submittedName>
        <fullName evidence="3">DNA-binding transcriptional regulator, XRE-family HTH domain</fullName>
    </submittedName>
</protein>
<dbReference type="Proteomes" id="UP000219353">
    <property type="component" value="Unassembled WGS sequence"/>
</dbReference>
<dbReference type="Gene3D" id="1.10.260.40">
    <property type="entry name" value="lambda repressor-like DNA-binding domains"/>
    <property type="match status" value="1"/>
</dbReference>
<dbReference type="PANTHER" id="PTHR46797">
    <property type="entry name" value="HTH-TYPE TRANSCRIPTIONAL REGULATOR"/>
    <property type="match status" value="1"/>
</dbReference>
<dbReference type="InterPro" id="IPR010982">
    <property type="entry name" value="Lambda_DNA-bd_dom_sf"/>
</dbReference>
<keyword evidence="4" id="KW-1185">Reference proteome</keyword>
<proteinExistence type="predicted"/>
<feature type="domain" description="HTH cro/C1-type" evidence="2">
    <location>
        <begin position="17"/>
        <end position="71"/>
    </location>
</feature>
<dbReference type="Pfam" id="PF01381">
    <property type="entry name" value="HTH_3"/>
    <property type="match status" value="1"/>
</dbReference>
<dbReference type="SUPFAM" id="SSF47413">
    <property type="entry name" value="lambda repressor-like DNA-binding domains"/>
    <property type="match status" value="1"/>
</dbReference>
<dbReference type="PANTHER" id="PTHR46797:SF1">
    <property type="entry name" value="METHYLPHOSPHONATE SYNTHASE"/>
    <property type="match status" value="1"/>
</dbReference>
<evidence type="ECO:0000313" key="3">
    <source>
        <dbReference type="EMBL" id="SNY53348.1"/>
    </source>
</evidence>